<dbReference type="AlphaFoldDB" id="A0A9P9X5D4"/>
<dbReference type="EMBL" id="SDAQ01000124">
    <property type="protein sequence ID" value="KAI3536334.1"/>
    <property type="molecule type" value="Genomic_DNA"/>
</dbReference>
<organism evidence="2 3">
    <name type="scientific">Colletotrichum abscissum</name>
    <dbReference type="NCBI Taxonomy" id="1671311"/>
    <lineage>
        <taxon>Eukaryota</taxon>
        <taxon>Fungi</taxon>
        <taxon>Dikarya</taxon>
        <taxon>Ascomycota</taxon>
        <taxon>Pezizomycotina</taxon>
        <taxon>Sordariomycetes</taxon>
        <taxon>Hypocreomycetidae</taxon>
        <taxon>Glomerellales</taxon>
        <taxon>Glomerellaceae</taxon>
        <taxon>Colletotrichum</taxon>
        <taxon>Colletotrichum acutatum species complex</taxon>
    </lineage>
</organism>
<dbReference type="Proteomes" id="UP001056436">
    <property type="component" value="Unassembled WGS sequence"/>
</dbReference>
<feature type="chain" id="PRO_5040396421" evidence="1">
    <location>
        <begin position="24"/>
        <end position="49"/>
    </location>
</feature>
<sequence length="49" mass="5219">MHASLCAFSIVSVLCPWFPKVLPAVSAGTGNCLGHSDSIQRHEPISPTR</sequence>
<name>A0A9P9X5D4_9PEZI</name>
<keyword evidence="3" id="KW-1185">Reference proteome</keyword>
<proteinExistence type="predicted"/>
<protein>
    <submittedName>
        <fullName evidence="2">Uncharacterized protein</fullName>
    </submittedName>
</protein>
<evidence type="ECO:0000256" key="1">
    <source>
        <dbReference type="SAM" id="SignalP"/>
    </source>
</evidence>
<keyword evidence="1" id="KW-0732">Signal</keyword>
<evidence type="ECO:0000313" key="3">
    <source>
        <dbReference type="Proteomes" id="UP001056436"/>
    </source>
</evidence>
<evidence type="ECO:0000313" key="2">
    <source>
        <dbReference type="EMBL" id="KAI3536334.1"/>
    </source>
</evidence>
<comment type="caution">
    <text evidence="2">The sequence shown here is derived from an EMBL/GenBank/DDBJ whole genome shotgun (WGS) entry which is preliminary data.</text>
</comment>
<gene>
    <name evidence="2" type="ORF">CABS02_12582</name>
</gene>
<accession>A0A9P9X5D4</accession>
<dbReference type="OrthoDB" id="10397627at2759"/>
<feature type="signal peptide" evidence="1">
    <location>
        <begin position="1"/>
        <end position="23"/>
    </location>
</feature>
<reference evidence="2" key="1">
    <citation type="submission" date="2019-01" db="EMBL/GenBank/DDBJ databases">
        <title>Colletotrichum abscissum LGMF1257.</title>
        <authorList>
            <person name="Baroncelli R."/>
        </authorList>
    </citation>
    <scope>NUCLEOTIDE SEQUENCE</scope>
    <source>
        <strain evidence="2">Ca142</strain>
    </source>
</reference>